<dbReference type="SUPFAM" id="SSF103481">
    <property type="entry name" value="Multidrug resistance efflux transporter EmrE"/>
    <property type="match status" value="1"/>
</dbReference>
<accession>A0A9P1NHV4</accession>
<dbReference type="InterPro" id="IPR045324">
    <property type="entry name" value="Small_multidrug_res"/>
</dbReference>
<evidence type="ECO:0000256" key="3">
    <source>
        <dbReference type="ARBA" id="ARBA00022475"/>
    </source>
</evidence>
<keyword evidence="2" id="KW-0813">Transport</keyword>
<evidence type="ECO:0000256" key="6">
    <source>
        <dbReference type="ARBA" id="ARBA00023136"/>
    </source>
</evidence>
<comment type="similarity">
    <text evidence="7">Belongs to the drug/metabolite transporter (DMT) superfamily. Small multidrug resistance (SMR) (TC 2.A.7.1) family.</text>
</comment>
<keyword evidence="6 8" id="KW-0472">Membrane</keyword>
<dbReference type="AlphaFoldDB" id="A0A9P1NHV4"/>
<keyword evidence="10" id="KW-1185">Reference proteome</keyword>
<proteinExistence type="inferred from homology"/>
<dbReference type="Gene3D" id="1.10.3730.20">
    <property type="match status" value="1"/>
</dbReference>
<dbReference type="PANTHER" id="PTHR30561:SF1">
    <property type="entry name" value="MULTIDRUG TRANSPORTER EMRE"/>
    <property type="match status" value="1"/>
</dbReference>
<dbReference type="FunFam" id="1.10.3730.20:FF:000001">
    <property type="entry name" value="Quaternary ammonium compound resistance transporter SugE"/>
    <property type="match status" value="1"/>
</dbReference>
<dbReference type="InterPro" id="IPR000390">
    <property type="entry name" value="Small_drug/metabolite_transptr"/>
</dbReference>
<name>A0A9P1NHV4_BACAS</name>
<dbReference type="Proteomes" id="UP000006562">
    <property type="component" value="Chromosome"/>
</dbReference>
<evidence type="ECO:0000256" key="1">
    <source>
        <dbReference type="ARBA" id="ARBA00004651"/>
    </source>
</evidence>
<reference evidence="10" key="2">
    <citation type="journal article" date="2011" name="J. Biotechnol.">
        <title>Genome sequence of B. amyloliquefaciens type strain DSM7(T) reveals differences to plant-associated B. amyloliquefaciens FZB42.</title>
        <authorList>
            <person name="Ruckert C."/>
            <person name="Blom J."/>
            <person name="Chen X."/>
            <person name="Reva O."/>
            <person name="Borriss R."/>
        </authorList>
    </citation>
    <scope>NUCLEOTIDE SEQUENCE [LARGE SCALE GENOMIC DNA]</scope>
    <source>
        <strain evidence="10">DSM 7</strain>
    </source>
</reference>
<feature type="transmembrane region" description="Helical" evidence="8">
    <location>
        <begin position="61"/>
        <end position="81"/>
    </location>
</feature>
<evidence type="ECO:0000256" key="2">
    <source>
        <dbReference type="ARBA" id="ARBA00022448"/>
    </source>
</evidence>
<dbReference type="PANTHER" id="PTHR30561">
    <property type="entry name" value="SMR FAMILY PROTON-DEPENDENT DRUG EFFLUX TRANSPORTER SUGE"/>
    <property type="match status" value="1"/>
</dbReference>
<dbReference type="GO" id="GO:0005886">
    <property type="term" value="C:plasma membrane"/>
    <property type="evidence" value="ECO:0007669"/>
    <property type="project" value="UniProtKB-SubCell"/>
</dbReference>
<evidence type="ECO:0000256" key="5">
    <source>
        <dbReference type="ARBA" id="ARBA00022989"/>
    </source>
</evidence>
<protein>
    <submittedName>
        <fullName evidence="9">Small multidrug efflux transporter</fullName>
    </submittedName>
</protein>
<evidence type="ECO:0000313" key="10">
    <source>
        <dbReference type="Proteomes" id="UP000006562"/>
    </source>
</evidence>
<comment type="subcellular location">
    <subcellularLocation>
        <location evidence="1 7">Cell membrane</location>
        <topology evidence="1 7">Multi-pass membrane protein</topology>
    </subcellularLocation>
</comment>
<dbReference type="KEGG" id="bao:BAMF_1798"/>
<evidence type="ECO:0000313" key="9">
    <source>
        <dbReference type="EMBL" id="CBI42924.1"/>
    </source>
</evidence>
<dbReference type="InterPro" id="IPR037185">
    <property type="entry name" value="EmrE-like"/>
</dbReference>
<dbReference type="GO" id="GO:0022857">
    <property type="term" value="F:transmembrane transporter activity"/>
    <property type="evidence" value="ECO:0007669"/>
    <property type="project" value="InterPro"/>
</dbReference>
<keyword evidence="4 7" id="KW-0812">Transmembrane</keyword>
<feature type="transmembrane region" description="Helical" evidence="8">
    <location>
        <begin position="29"/>
        <end position="49"/>
    </location>
</feature>
<dbReference type="Pfam" id="PF00893">
    <property type="entry name" value="Multi_Drug_Res"/>
    <property type="match status" value="1"/>
</dbReference>
<evidence type="ECO:0000256" key="8">
    <source>
        <dbReference type="SAM" id="Phobius"/>
    </source>
</evidence>
<evidence type="ECO:0000256" key="7">
    <source>
        <dbReference type="RuleBase" id="RU003942"/>
    </source>
</evidence>
<evidence type="ECO:0000256" key="4">
    <source>
        <dbReference type="ARBA" id="ARBA00022692"/>
    </source>
</evidence>
<sequence length="119" mass="12647">MIMKGLLCLALAIVSEVFGSTMLKLSDGFTHLWPALGVIAGIGASFMFLSFSLKSLDLSTAYATWSGVGTALTAIVGFIVFKEAMTVKMMIGLVLVITGVILLNRSKSQKAKKNQTARS</sequence>
<gene>
    <name evidence="9" type="primary">ebrB</name>
    <name evidence="9" type="ordered locus">BAMF_1798</name>
</gene>
<reference evidence="9 10" key="1">
    <citation type="journal article" date="2011" name="Int. J. Syst. Evol. Microbiol.">
        <title>Relationship of Bacillus amyloliquefaciens clades associated with strains DSM 7T and FZB42T: a proposal for Bacillus amyloliquefaciens subsp. amyloliquefaciens subsp. nov. and Bacillus amyloliquefaciens subsp. plantarum subsp. nov. based on complete genome sequence comparisons.</title>
        <authorList>
            <person name="Borriss R."/>
            <person name="Chen X.H."/>
            <person name="Rueckert C."/>
            <person name="Blom J."/>
            <person name="Becker A."/>
            <person name="Baumgarth B."/>
            <person name="Fan B."/>
            <person name="Pukall R."/>
            <person name="Schumann P."/>
            <person name="Sproer C."/>
            <person name="Junge H."/>
            <person name="Vater J."/>
            <person name="Puhler A."/>
            <person name="Klenk H.P."/>
        </authorList>
    </citation>
    <scope>NUCLEOTIDE SEQUENCE [LARGE SCALE GENOMIC DNA]</scope>
    <source>
        <strain evidence="10">DSM 7</strain>
    </source>
</reference>
<feature type="transmembrane region" description="Helical" evidence="8">
    <location>
        <begin position="87"/>
        <end position="104"/>
    </location>
</feature>
<keyword evidence="5 8" id="KW-1133">Transmembrane helix</keyword>
<dbReference type="EMBL" id="FN597644">
    <property type="protein sequence ID" value="CBI42924.1"/>
    <property type="molecule type" value="Genomic_DNA"/>
</dbReference>
<keyword evidence="3" id="KW-1003">Cell membrane</keyword>
<organism evidence="9 10">
    <name type="scientific">Bacillus amyloliquefaciens (strain ATCC 23350 / DSM 7 / BCRC 11601 / CCUG 28519 / NBRC 15535 / NRRL B-14393 / F)</name>
    <dbReference type="NCBI Taxonomy" id="692420"/>
    <lineage>
        <taxon>Bacteria</taxon>
        <taxon>Bacillati</taxon>
        <taxon>Bacillota</taxon>
        <taxon>Bacilli</taxon>
        <taxon>Bacillales</taxon>
        <taxon>Bacillaceae</taxon>
        <taxon>Bacillus</taxon>
        <taxon>Bacillus amyloliquefaciens group</taxon>
    </lineage>
</organism>